<dbReference type="RefSeq" id="WP_197643855.1">
    <property type="nucleotide sequence ID" value="NZ_JAEACP010000010.1"/>
</dbReference>
<keyword evidence="5" id="KW-1185">Reference proteome</keyword>
<dbReference type="InterPro" id="IPR001249">
    <property type="entry name" value="AcCoA_biotinCC"/>
</dbReference>
<name>A0ABV7E0J5_9RHOB</name>
<gene>
    <name evidence="4" type="ORF">ACFOD6_21580</name>
</gene>
<evidence type="ECO:0000256" key="1">
    <source>
        <dbReference type="ARBA" id="ARBA00003761"/>
    </source>
</evidence>
<keyword evidence="2" id="KW-0443">Lipid metabolism</keyword>
<keyword evidence="2" id="KW-0444">Lipid biosynthesis</keyword>
<dbReference type="Gene3D" id="2.40.50.100">
    <property type="match status" value="1"/>
</dbReference>
<evidence type="ECO:0000313" key="5">
    <source>
        <dbReference type="Proteomes" id="UP001595445"/>
    </source>
</evidence>
<comment type="function">
    <text evidence="1 2">This protein is a component of the acetyl coenzyme A carboxylase complex; first, biotin carboxylase catalyzes the carboxylation of the carrier protein and then the transcarboxylase transfers the carboxyl group to form malonyl-CoA.</text>
</comment>
<organism evidence="4 5">
    <name type="scientific">Tabrizicola soli</name>
    <dbReference type="NCBI Taxonomy" id="2185115"/>
    <lineage>
        <taxon>Bacteria</taxon>
        <taxon>Pseudomonadati</taxon>
        <taxon>Pseudomonadota</taxon>
        <taxon>Alphaproteobacteria</taxon>
        <taxon>Rhodobacterales</taxon>
        <taxon>Paracoccaceae</taxon>
        <taxon>Tabrizicola</taxon>
    </lineage>
</organism>
<dbReference type="PROSITE" id="PS50968">
    <property type="entry name" value="BIOTINYL_LIPOYL"/>
    <property type="match status" value="1"/>
</dbReference>
<sequence>MATKRIESPLPGVIYLSPAPGEPVFKAPGDSVAVGDTLALVEVMKSYMPVEADQAGIFRGYLVETETVLEPGEPLCELEV</sequence>
<comment type="pathway">
    <text evidence="2">Lipid metabolism; fatty acid biosynthesis.</text>
</comment>
<protein>
    <recommendedName>
        <fullName evidence="2">Biotin carboxyl carrier protein of acetyl-CoA carboxylase</fullName>
    </recommendedName>
</protein>
<reference evidence="5" key="1">
    <citation type="journal article" date="2019" name="Int. J. Syst. Evol. Microbiol.">
        <title>The Global Catalogue of Microorganisms (GCM) 10K type strain sequencing project: providing services to taxonomists for standard genome sequencing and annotation.</title>
        <authorList>
            <consortium name="The Broad Institute Genomics Platform"/>
            <consortium name="The Broad Institute Genome Sequencing Center for Infectious Disease"/>
            <person name="Wu L."/>
            <person name="Ma J."/>
        </authorList>
    </citation>
    <scope>NUCLEOTIDE SEQUENCE [LARGE SCALE GENOMIC DNA]</scope>
    <source>
        <strain evidence="5">KCTC 62102</strain>
    </source>
</reference>
<feature type="domain" description="Lipoyl-binding" evidence="3">
    <location>
        <begin position="3"/>
        <end position="79"/>
    </location>
</feature>
<accession>A0ABV7E0J5</accession>
<keyword evidence="2" id="KW-0092">Biotin</keyword>
<dbReference type="InterPro" id="IPR000089">
    <property type="entry name" value="Biotin_lipoyl"/>
</dbReference>
<evidence type="ECO:0000313" key="4">
    <source>
        <dbReference type="EMBL" id="MFC3088640.1"/>
    </source>
</evidence>
<dbReference type="PRINTS" id="PR01071">
    <property type="entry name" value="ACOABIOTINCC"/>
</dbReference>
<keyword evidence="2" id="KW-0275">Fatty acid biosynthesis</keyword>
<dbReference type="SUPFAM" id="SSF51230">
    <property type="entry name" value="Single hybrid motif"/>
    <property type="match status" value="1"/>
</dbReference>
<evidence type="ECO:0000256" key="2">
    <source>
        <dbReference type="RuleBase" id="RU364072"/>
    </source>
</evidence>
<dbReference type="Pfam" id="PF00364">
    <property type="entry name" value="Biotin_lipoyl"/>
    <property type="match status" value="1"/>
</dbReference>
<keyword evidence="2" id="KW-0276">Fatty acid metabolism</keyword>
<dbReference type="CDD" id="cd06850">
    <property type="entry name" value="biotinyl_domain"/>
    <property type="match status" value="1"/>
</dbReference>
<dbReference type="Proteomes" id="UP001595445">
    <property type="component" value="Unassembled WGS sequence"/>
</dbReference>
<dbReference type="EMBL" id="JBHRSM010000054">
    <property type="protein sequence ID" value="MFC3088640.1"/>
    <property type="molecule type" value="Genomic_DNA"/>
</dbReference>
<comment type="caution">
    <text evidence="4">The sequence shown here is derived from an EMBL/GenBank/DDBJ whole genome shotgun (WGS) entry which is preliminary data.</text>
</comment>
<evidence type="ECO:0000259" key="3">
    <source>
        <dbReference type="PROSITE" id="PS50968"/>
    </source>
</evidence>
<dbReference type="InterPro" id="IPR011053">
    <property type="entry name" value="Single_hybrid_motif"/>
</dbReference>
<proteinExistence type="predicted"/>